<evidence type="ECO:0000256" key="6">
    <source>
        <dbReference type="SAM" id="MobiDB-lite"/>
    </source>
</evidence>
<evidence type="ECO:0000256" key="7">
    <source>
        <dbReference type="SAM" id="Phobius"/>
    </source>
</evidence>
<evidence type="ECO:0000256" key="5">
    <source>
        <dbReference type="ARBA" id="ARBA00023136"/>
    </source>
</evidence>
<gene>
    <name evidence="8" type="ORF">MEDL_1108</name>
</gene>
<feature type="transmembrane region" description="Helical" evidence="7">
    <location>
        <begin position="107"/>
        <end position="127"/>
    </location>
</feature>
<evidence type="ECO:0000313" key="9">
    <source>
        <dbReference type="Proteomes" id="UP000683360"/>
    </source>
</evidence>
<keyword evidence="9" id="KW-1185">Reference proteome</keyword>
<comment type="caution">
    <text evidence="8">The sequence shown here is derived from an EMBL/GenBank/DDBJ whole genome shotgun (WGS) entry which is preliminary data.</text>
</comment>
<evidence type="ECO:0000313" key="8">
    <source>
        <dbReference type="EMBL" id="CAG2185500.1"/>
    </source>
</evidence>
<feature type="transmembrane region" description="Helical" evidence="7">
    <location>
        <begin position="524"/>
        <end position="541"/>
    </location>
</feature>
<dbReference type="GO" id="GO:0006937">
    <property type="term" value="P:regulation of muscle contraction"/>
    <property type="evidence" value="ECO:0007669"/>
    <property type="project" value="TreeGrafter"/>
</dbReference>
<evidence type="ECO:0000256" key="1">
    <source>
        <dbReference type="ARBA" id="ARBA00004141"/>
    </source>
</evidence>
<evidence type="ECO:0000256" key="2">
    <source>
        <dbReference type="ARBA" id="ARBA00009172"/>
    </source>
</evidence>
<feature type="transmembrane region" description="Helical" evidence="7">
    <location>
        <begin position="829"/>
        <end position="852"/>
    </location>
</feature>
<keyword evidence="5 7" id="KW-0472">Membrane</keyword>
<feature type="region of interest" description="Disordered" evidence="6">
    <location>
        <begin position="1"/>
        <end position="33"/>
    </location>
</feature>
<feature type="transmembrane region" description="Helical" evidence="7">
    <location>
        <begin position="235"/>
        <end position="257"/>
    </location>
</feature>
<accession>A0A8S3PS14</accession>
<feature type="compositionally biased region" description="Polar residues" evidence="6">
    <location>
        <begin position="488"/>
        <end position="509"/>
    </location>
</feature>
<feature type="compositionally biased region" description="Polar residues" evidence="6">
    <location>
        <begin position="24"/>
        <end position="33"/>
    </location>
</feature>
<feature type="transmembrane region" description="Helical" evidence="7">
    <location>
        <begin position="714"/>
        <end position="736"/>
    </location>
</feature>
<organism evidence="8 9">
    <name type="scientific">Mytilus edulis</name>
    <name type="common">Blue mussel</name>
    <dbReference type="NCBI Taxonomy" id="6550"/>
    <lineage>
        <taxon>Eukaryota</taxon>
        <taxon>Metazoa</taxon>
        <taxon>Spiralia</taxon>
        <taxon>Lophotrochozoa</taxon>
        <taxon>Mollusca</taxon>
        <taxon>Bivalvia</taxon>
        <taxon>Autobranchia</taxon>
        <taxon>Pteriomorphia</taxon>
        <taxon>Mytilida</taxon>
        <taxon>Mytiloidea</taxon>
        <taxon>Mytilidae</taxon>
        <taxon>Mytilinae</taxon>
        <taxon>Mytilus</taxon>
    </lineage>
</organism>
<feature type="transmembrane region" description="Helical" evidence="7">
    <location>
        <begin position="41"/>
        <end position="62"/>
    </location>
</feature>
<feature type="transmembrane region" description="Helical" evidence="7">
    <location>
        <begin position="82"/>
        <end position="100"/>
    </location>
</feature>
<feature type="transmembrane region" description="Helical" evidence="7">
    <location>
        <begin position="908"/>
        <end position="941"/>
    </location>
</feature>
<reference evidence="8" key="1">
    <citation type="submission" date="2021-03" db="EMBL/GenBank/DDBJ databases">
        <authorList>
            <person name="Bekaert M."/>
        </authorList>
    </citation>
    <scope>NUCLEOTIDE SEQUENCE</scope>
</reference>
<dbReference type="PANTHER" id="PTHR19444:SF13">
    <property type="entry name" value="PROTEIN UNC-93 HOMOLOG A"/>
    <property type="match status" value="1"/>
</dbReference>
<feature type="transmembrane region" description="Helical" evidence="7">
    <location>
        <begin position="375"/>
        <end position="402"/>
    </location>
</feature>
<keyword evidence="3 7" id="KW-0812">Transmembrane</keyword>
<dbReference type="PANTHER" id="PTHR19444">
    <property type="entry name" value="UNC-93 RELATED"/>
    <property type="match status" value="1"/>
</dbReference>
<name>A0A8S3PS14_MYTED</name>
<feature type="transmembrane region" description="Helical" evidence="7">
    <location>
        <begin position="170"/>
        <end position="188"/>
    </location>
</feature>
<feature type="transmembrane region" description="Helical" evidence="7">
    <location>
        <begin position="351"/>
        <end position="368"/>
    </location>
</feature>
<dbReference type="EMBL" id="CAJPWZ010000091">
    <property type="protein sequence ID" value="CAG2185500.1"/>
    <property type="molecule type" value="Genomic_DNA"/>
</dbReference>
<dbReference type="GO" id="GO:0005886">
    <property type="term" value="C:plasma membrane"/>
    <property type="evidence" value="ECO:0007669"/>
    <property type="project" value="TreeGrafter"/>
</dbReference>
<feature type="transmembrane region" description="Helical" evidence="7">
    <location>
        <begin position="133"/>
        <end position="158"/>
    </location>
</feature>
<dbReference type="Proteomes" id="UP000683360">
    <property type="component" value="Unassembled WGS sequence"/>
</dbReference>
<dbReference type="SUPFAM" id="SSF103473">
    <property type="entry name" value="MFS general substrate transporter"/>
    <property type="match status" value="2"/>
</dbReference>
<protein>
    <submittedName>
        <fullName evidence="8">Protein unc-93 homolog A,UNC93-like protein</fullName>
    </submittedName>
</protein>
<dbReference type="CDD" id="cd17406">
    <property type="entry name" value="MFS_unc93A_like"/>
    <property type="match status" value="1"/>
</dbReference>
<sequence length="964" mass="106358">MEEKSKEEQQNGGNSIDAPPPYSMATSAGNSKTPPMGTKTILKNVLVVSVGFMFLFTSFQSLSNLQSTLNKEEGLGTGGLSIVYGALVVSCMLFPSFVIAHLGCKWTVALSMLCYIVYMAFNFYAVWGTIIPASIIVGLGAATLWSAKCAYLTQIAVWYAKLTGATEDDVINRFFGFFFMIFQTSQIWGNLISSTVFAVTPGNTTEDLELCGANFDPTAPVANNSNLDRPDDTKVYTLCGIYVGCAVMAFIIIATLLDKITLDKKQQGGDGKISPELFLSTFKHWWGSTPQKLLTFLTIYSGIEQAFITGDYTKSYISSNIWNVGYVNLLWCSGCYLFIRFWKIGSICGSSLAFLLHGGTQIALFLWQPNPDNEILFYVFAAMWGMGDAVIQTQINALYGYLFTNNTEAAFSNYRLWESLGFIMAFAWSGFLVTKVKLGLCFGFLTQVDIIYYKGTEEFVVRYSILCKYCLDLNMEEESMEETMQMEQLNGGNQIGPSTTSNDEPSPENTEPPPMGRMRILKNVFVVSIGFMFLFTSFQSLSNLQSTLNKDEGLGTGGLAVVYGALVVSCMLLPSFVIAHLGCKWTVTLSMLCYIAYMALNFHAIWGTIIPASIIVGLGGGTLWAAKCAYLTQIAVWYAKLTGAKKDDVMNKFFGFFFMTCQTSDIWGNIISSTVFAVTPGNTTNDIDSCGANFDPTAPTGNNSNLDRPDDTKVYTLCGIFVGCAVVAFIITAIFLDNITLDKTPQGGDSKISANLFLSSFKHWWGSTPQKLLTILTIYSGMEQAFITGDYTKSYVSCTIGIWNVGYVMICFGAVCAICSWGFGRLVQFVGHVPFFIIAFLSHGGTLIALLLWQPNRDNQVMIYVFAGLWGIGDAVMQTQINALYGYLFTTNIEAAFSNYKLWESFGYIIAFAWSGYLVTKVKLVLCLGFLTVGMVLFTIVEIQDRRDKCKKGDFQKVNVEIDQ</sequence>
<dbReference type="OrthoDB" id="78663at2759"/>
<dbReference type="Gene3D" id="1.20.1250.20">
    <property type="entry name" value="MFS general substrate transporter like domains"/>
    <property type="match status" value="3"/>
</dbReference>
<feature type="transmembrane region" description="Helical" evidence="7">
    <location>
        <begin position="594"/>
        <end position="618"/>
    </location>
</feature>
<comment type="similarity">
    <text evidence="2">Belongs to the unc-93 family.</text>
</comment>
<dbReference type="InterPro" id="IPR051951">
    <property type="entry name" value="UNC-93_regulatory"/>
</dbReference>
<feature type="region of interest" description="Disordered" evidence="6">
    <location>
        <begin position="484"/>
        <end position="516"/>
    </location>
</feature>
<proteinExistence type="inferred from homology"/>
<evidence type="ECO:0000256" key="3">
    <source>
        <dbReference type="ARBA" id="ARBA00022692"/>
    </source>
</evidence>
<dbReference type="GO" id="GO:0043266">
    <property type="term" value="P:regulation of potassium ion transport"/>
    <property type="evidence" value="ECO:0007669"/>
    <property type="project" value="TreeGrafter"/>
</dbReference>
<dbReference type="InterPro" id="IPR010291">
    <property type="entry name" value="Ion_channel_UNC-93"/>
</dbReference>
<feature type="transmembrane region" description="Helical" evidence="7">
    <location>
        <begin position="321"/>
        <end position="339"/>
    </location>
</feature>
<feature type="transmembrane region" description="Helical" evidence="7">
    <location>
        <begin position="864"/>
        <end position="888"/>
    </location>
</feature>
<dbReference type="AlphaFoldDB" id="A0A8S3PS14"/>
<dbReference type="InterPro" id="IPR036259">
    <property type="entry name" value="MFS_trans_sf"/>
</dbReference>
<feature type="transmembrane region" description="Helical" evidence="7">
    <location>
        <begin position="422"/>
        <end position="445"/>
    </location>
</feature>
<evidence type="ECO:0000256" key="4">
    <source>
        <dbReference type="ARBA" id="ARBA00022989"/>
    </source>
</evidence>
<dbReference type="GO" id="GO:0055120">
    <property type="term" value="C:striated muscle dense body"/>
    <property type="evidence" value="ECO:0007669"/>
    <property type="project" value="TreeGrafter"/>
</dbReference>
<comment type="subcellular location">
    <subcellularLocation>
        <location evidence="1">Membrane</location>
        <topology evidence="1">Multi-pass membrane protein</topology>
    </subcellularLocation>
</comment>
<dbReference type="Pfam" id="PF05978">
    <property type="entry name" value="UNC-93"/>
    <property type="match status" value="3"/>
</dbReference>
<keyword evidence="4 7" id="KW-1133">Transmembrane helix</keyword>
<feature type="transmembrane region" description="Helical" evidence="7">
    <location>
        <begin position="561"/>
        <end position="582"/>
    </location>
</feature>
<feature type="transmembrane region" description="Helical" evidence="7">
    <location>
        <begin position="802"/>
        <end position="823"/>
    </location>
</feature>
<dbReference type="GO" id="GO:0015459">
    <property type="term" value="F:potassium channel regulator activity"/>
    <property type="evidence" value="ECO:0007669"/>
    <property type="project" value="TreeGrafter"/>
</dbReference>